<dbReference type="SUPFAM" id="SSF55729">
    <property type="entry name" value="Acyl-CoA N-acyltransferases (Nat)"/>
    <property type="match status" value="1"/>
</dbReference>
<comment type="catalytic activity">
    <reaction evidence="17">
        <text>prostaglandin H2 = prostaglandin E2</text>
        <dbReference type="Rhea" id="RHEA:12893"/>
        <dbReference type="ChEBI" id="CHEBI:57405"/>
        <dbReference type="ChEBI" id="CHEBI:606564"/>
        <dbReference type="EC" id="5.3.99.3"/>
    </reaction>
    <physiologicalReaction direction="left-to-right" evidence="17">
        <dbReference type="Rhea" id="RHEA:12894"/>
    </physiologicalReaction>
</comment>
<evidence type="ECO:0000256" key="12">
    <source>
        <dbReference type="ARBA" id="ARBA00023098"/>
    </source>
</evidence>
<accession>A0ABY7FPU8</accession>
<evidence type="ECO:0000256" key="9">
    <source>
        <dbReference type="ARBA" id="ARBA00022692"/>
    </source>
</evidence>
<evidence type="ECO:0000256" key="18">
    <source>
        <dbReference type="ARBA" id="ARBA00031041"/>
    </source>
</evidence>
<dbReference type="CDD" id="cd03197">
    <property type="entry name" value="GST_C_mPGES2"/>
    <property type="match status" value="1"/>
</dbReference>
<evidence type="ECO:0000256" key="11">
    <source>
        <dbReference type="ARBA" id="ARBA00022989"/>
    </source>
</evidence>
<dbReference type="InterPro" id="IPR002109">
    <property type="entry name" value="Glutaredoxin"/>
</dbReference>
<dbReference type="InterPro" id="IPR040079">
    <property type="entry name" value="Glutathione_S-Trfase"/>
</dbReference>
<evidence type="ECO:0000259" key="22">
    <source>
        <dbReference type="PROSITE" id="PS51186"/>
    </source>
</evidence>
<dbReference type="InterPro" id="IPR004045">
    <property type="entry name" value="Glutathione_S-Trfase_N"/>
</dbReference>
<dbReference type="SUPFAM" id="SSF47616">
    <property type="entry name" value="GST C-terminal domain-like"/>
    <property type="match status" value="1"/>
</dbReference>
<feature type="compositionally biased region" description="Basic and acidic residues" evidence="20">
    <location>
        <begin position="516"/>
        <end position="532"/>
    </location>
</feature>
<dbReference type="InterPro" id="IPR036282">
    <property type="entry name" value="Glutathione-S-Trfase_C_sf"/>
</dbReference>
<evidence type="ECO:0000256" key="20">
    <source>
        <dbReference type="SAM" id="MobiDB-lite"/>
    </source>
</evidence>
<keyword evidence="14" id="KW-0275">Fatty acid biosynthesis</keyword>
<dbReference type="PROSITE" id="PS51186">
    <property type="entry name" value="GNAT"/>
    <property type="match status" value="1"/>
</dbReference>
<feature type="domain" description="N-acetyltransferase" evidence="22">
    <location>
        <begin position="994"/>
        <end position="1138"/>
    </location>
</feature>
<proteinExistence type="inferred from homology"/>
<keyword evidence="15" id="KW-0413">Isomerase</keyword>
<dbReference type="PANTHER" id="PTHR12782">
    <property type="entry name" value="MICROSOMAL PROSTAGLANDIN E SYNTHASE-2"/>
    <property type="match status" value="1"/>
</dbReference>
<comment type="function">
    <text evidence="1">Has a glutathione-disulfide oxidoreductase activity in the presence of NADPH and glutathione reductase. Reduces low molecular weight disulfides and proteins.</text>
</comment>
<evidence type="ECO:0000256" key="19">
    <source>
        <dbReference type="ARBA" id="ARBA00037847"/>
    </source>
</evidence>
<keyword evidence="7" id="KW-0444">Lipid biosynthesis</keyword>
<feature type="compositionally biased region" description="Basic and acidic residues" evidence="20">
    <location>
        <begin position="757"/>
        <end position="766"/>
    </location>
</feature>
<comment type="pathway">
    <text evidence="2">Lipid metabolism; prostaglandin biosynthesis.</text>
</comment>
<feature type="compositionally biased region" description="Acidic residues" evidence="20">
    <location>
        <begin position="767"/>
        <end position="784"/>
    </location>
</feature>
<dbReference type="SFLD" id="SFLDG01203">
    <property type="entry name" value="Prostaglandin_E_synthase_like1"/>
    <property type="match status" value="1"/>
</dbReference>
<evidence type="ECO:0000256" key="3">
    <source>
        <dbReference type="ARBA" id="ARBA00007409"/>
    </source>
</evidence>
<evidence type="ECO:0000259" key="21">
    <source>
        <dbReference type="PROSITE" id="PS50404"/>
    </source>
</evidence>
<keyword evidence="24" id="KW-1185">Reference proteome</keyword>
<dbReference type="Proteomes" id="UP001164746">
    <property type="component" value="Chromosome 13"/>
</dbReference>
<dbReference type="EMBL" id="CP111024">
    <property type="protein sequence ID" value="WAR22746.1"/>
    <property type="molecule type" value="Genomic_DNA"/>
</dbReference>
<keyword evidence="9" id="KW-0812">Transmembrane</keyword>
<dbReference type="SUPFAM" id="SSF52833">
    <property type="entry name" value="Thioredoxin-like"/>
    <property type="match status" value="1"/>
</dbReference>
<dbReference type="Pfam" id="PF00583">
    <property type="entry name" value="Acetyltransf_1"/>
    <property type="match status" value="1"/>
</dbReference>
<name>A0ABY7FPU8_MYAAR</name>
<organism evidence="23 24">
    <name type="scientific">Mya arenaria</name>
    <name type="common">Soft-shell clam</name>
    <dbReference type="NCBI Taxonomy" id="6604"/>
    <lineage>
        <taxon>Eukaryota</taxon>
        <taxon>Metazoa</taxon>
        <taxon>Spiralia</taxon>
        <taxon>Lophotrochozoa</taxon>
        <taxon>Mollusca</taxon>
        <taxon>Bivalvia</taxon>
        <taxon>Autobranchia</taxon>
        <taxon>Heteroconchia</taxon>
        <taxon>Euheterodonta</taxon>
        <taxon>Imparidentia</taxon>
        <taxon>Neoheterodontei</taxon>
        <taxon>Myida</taxon>
        <taxon>Myoidea</taxon>
        <taxon>Myidae</taxon>
        <taxon>Mya</taxon>
    </lineage>
</organism>
<evidence type="ECO:0000256" key="7">
    <source>
        <dbReference type="ARBA" id="ARBA00022516"/>
    </source>
</evidence>
<dbReference type="InterPro" id="IPR000182">
    <property type="entry name" value="GNAT_dom"/>
</dbReference>
<dbReference type="CDD" id="cd04301">
    <property type="entry name" value="NAT_SF"/>
    <property type="match status" value="1"/>
</dbReference>
<keyword evidence="12" id="KW-0443">Lipid metabolism</keyword>
<comment type="similarity">
    <text evidence="3">Belongs to the GST superfamily.</text>
</comment>
<feature type="region of interest" description="Disordered" evidence="20">
    <location>
        <begin position="457"/>
        <end position="552"/>
    </location>
</feature>
<keyword evidence="11" id="KW-1133">Transmembrane helix</keyword>
<keyword evidence="8" id="KW-0643">Prostaglandin biosynthesis</keyword>
<evidence type="ECO:0000313" key="23">
    <source>
        <dbReference type="EMBL" id="WAR22746.1"/>
    </source>
</evidence>
<evidence type="ECO:0000256" key="5">
    <source>
        <dbReference type="ARBA" id="ARBA00019474"/>
    </source>
</evidence>
<evidence type="ECO:0000256" key="17">
    <source>
        <dbReference type="ARBA" id="ARBA00023931"/>
    </source>
</evidence>
<gene>
    <name evidence="23" type="ORF">MAR_036415</name>
</gene>
<evidence type="ECO:0000313" key="24">
    <source>
        <dbReference type="Proteomes" id="UP001164746"/>
    </source>
</evidence>
<dbReference type="EC" id="5.3.99.3" evidence="4"/>
<protein>
    <recommendedName>
        <fullName evidence="5">Prostaglandin E synthase 2</fullName>
        <ecNumber evidence="4">5.3.99.3</ecNumber>
    </recommendedName>
    <alternativeName>
        <fullName evidence="18">Microsomal prostaglandin E synthase 2</fullName>
    </alternativeName>
</protein>
<dbReference type="SFLD" id="SFLDG01182">
    <property type="entry name" value="Prostaglandin_E_synthase_like"/>
    <property type="match status" value="1"/>
</dbReference>
<evidence type="ECO:0000256" key="4">
    <source>
        <dbReference type="ARBA" id="ARBA00012203"/>
    </source>
</evidence>
<keyword evidence="10" id="KW-0276">Fatty acid metabolism</keyword>
<feature type="region of interest" description="Disordered" evidence="20">
    <location>
        <begin position="651"/>
        <end position="677"/>
    </location>
</feature>
<evidence type="ECO:0000256" key="2">
    <source>
        <dbReference type="ARBA" id="ARBA00004702"/>
    </source>
</evidence>
<dbReference type="InterPro" id="IPR011767">
    <property type="entry name" value="GLR_AS"/>
</dbReference>
<dbReference type="InterPro" id="IPR034334">
    <property type="entry name" value="PGES2"/>
</dbReference>
<dbReference type="PROSITE" id="PS51354">
    <property type="entry name" value="GLUTAREDOXIN_2"/>
    <property type="match status" value="1"/>
</dbReference>
<comment type="catalytic activity">
    <reaction evidence="16">
        <text>prostaglandin H2 = (12S)-hydroxy-(5Z,8E,10E)-heptadecatrienoate + malonaldehyde</text>
        <dbReference type="Rhea" id="RHEA:48644"/>
        <dbReference type="ChEBI" id="CHEBI:57405"/>
        <dbReference type="ChEBI" id="CHEBI:90694"/>
        <dbReference type="ChEBI" id="CHEBI:566274"/>
    </reaction>
    <physiologicalReaction direction="left-to-right" evidence="16">
        <dbReference type="Rhea" id="RHEA:48645"/>
    </physiologicalReaction>
</comment>
<dbReference type="Pfam" id="PF00462">
    <property type="entry name" value="Glutaredoxin"/>
    <property type="match status" value="1"/>
</dbReference>
<dbReference type="InterPro" id="IPR036249">
    <property type="entry name" value="Thioredoxin-like_sf"/>
</dbReference>
<evidence type="ECO:0000256" key="14">
    <source>
        <dbReference type="ARBA" id="ARBA00023160"/>
    </source>
</evidence>
<evidence type="ECO:0000256" key="10">
    <source>
        <dbReference type="ARBA" id="ARBA00022832"/>
    </source>
</evidence>
<evidence type="ECO:0000256" key="8">
    <source>
        <dbReference type="ARBA" id="ARBA00022585"/>
    </source>
</evidence>
<dbReference type="InterPro" id="IPR016181">
    <property type="entry name" value="Acyl_CoA_acyltransferase"/>
</dbReference>
<sequence length="1138" mass="128600">MAAPLARTQLSKLKSISQIPCQINRIRNQTLSLNRLCQRSIFTSFVRPKTATKWKIGAGVAFVSSVFATKFITKSDAASEERPVSRHVKGILDIGDQKFTLYQFQSCPYCCKVRATLDFFGFPYDVVEVNSITKSQIKFSDYKKVPILVVDGNDGENDFTLTTTLQTIQTYYPGMKEKRGRKTVWDFPNKYFLMYGDNIADSRSEKERRQVVSERQWRKWVDDILMHTISPNVYRTLGESLEAFRHFSDWGEWDKHFSTPTRLFVVYVGTLAMYIIGRVVKKRYNIKDNPRESLYEACDAWMAELGDQSFLGGTKPNMADLSVYGALHSFNGCEAFNDLMSFHAIRGWYDNIEAIINTHEGASQLECLKTSAVSVLKGDFMFQFRCTLAGSGMCGYFRWKEHICTFIDKHWATFFGSHRKKTSLWHGTVAGVLSSGCPGIFISGAQELKETGWWRLAETKPPNPHKIATPVSKPASRKKETPSPTEPPKEGLRSRRGKTSIQAAMELKAKRATLMEAKEIRKTKLARREGDRSATTPSPSPSSGSSSSQVPQSLLTEHLPLSTPVLHSPIKQESAPSLTFTGMFPSGDAPVFSGVPATPTGSVGTGTLVSPCSSSLHDFSDENSNVSQSSYLTEKDLKLQSTVPNLLLSEDVGGHEGDDSDFEIDPGTLSPAPPGSPIRMQDSPTVQEMLSAIDSHSSVSQMLLEDSSNLGSSLHDSSYQESISMDTSLHDNASCYSNSNHGDNSHFFRNFSMDGSQMDRSEQSKDDGEEASVVDSESDSDSDSDVDRQVDGHAGTASTGRKRKLNTEDKEPETAAPEPKCLLMSMYEERLLLKKLEAAAERAPLPPHVNRFKRKLLVRQLKREHGLPVFDLDAEMNRLAQVAWGVHANTRDQHQLIPGDCYHGDMRVLDKFQTQTYNKTRLQQQQQPSFLNRLVGYEDDQLHCIRSPYTARILKPFIRRDYESRPLKLQLLEEIKAYPHRHDSSWTPDPSPSIDYCYVRPQHIPSVNTLCREFFWPGLDLSECLQYPDFSCVVLFRKIVIGFAFMVPDVKQNEAYISFIFTHPEWRRANIATFMLYHLIQTCMGKDVTLHCSATNTAMLLYQKFGFKPEEFILDFYDKYFPADTRECKHAFLLRLRR</sequence>
<dbReference type="SFLD" id="SFLDS00019">
    <property type="entry name" value="Glutathione_Transferase_(cytos"/>
    <property type="match status" value="1"/>
</dbReference>
<dbReference type="Gene3D" id="3.90.980.20">
    <property type="match status" value="1"/>
</dbReference>
<dbReference type="Gene3D" id="3.40.30.10">
    <property type="entry name" value="Glutaredoxin"/>
    <property type="match status" value="1"/>
</dbReference>
<keyword evidence="13" id="KW-0472">Membrane</keyword>
<dbReference type="Gene3D" id="3.40.630.30">
    <property type="match status" value="1"/>
</dbReference>
<dbReference type="Gene3D" id="6.20.200.30">
    <property type="match status" value="1"/>
</dbReference>
<feature type="compositionally biased region" description="Low complexity" evidence="20">
    <location>
        <begin position="541"/>
        <end position="552"/>
    </location>
</feature>
<dbReference type="Gene3D" id="1.20.1050.10">
    <property type="match status" value="1"/>
</dbReference>
<evidence type="ECO:0000256" key="13">
    <source>
        <dbReference type="ARBA" id="ARBA00023136"/>
    </source>
</evidence>
<reference evidence="23" key="1">
    <citation type="submission" date="2022-11" db="EMBL/GenBank/DDBJ databases">
        <title>Centuries of genome instability and evolution in soft-shell clam transmissible cancer (bioRxiv).</title>
        <authorList>
            <person name="Hart S.F.M."/>
            <person name="Yonemitsu M.A."/>
            <person name="Giersch R.M."/>
            <person name="Beal B.F."/>
            <person name="Arriagada G."/>
            <person name="Davis B.W."/>
            <person name="Ostrander E.A."/>
            <person name="Goff S.P."/>
            <person name="Metzger M.J."/>
        </authorList>
    </citation>
    <scope>NUCLEOTIDE SEQUENCE</scope>
    <source>
        <strain evidence="23">MELC-2E11</strain>
        <tissue evidence="23">Siphon/mantle</tissue>
    </source>
</reference>
<dbReference type="PROSITE" id="PS50404">
    <property type="entry name" value="GST_NTER"/>
    <property type="match status" value="1"/>
</dbReference>
<comment type="subcellular location">
    <subcellularLocation>
        <location evidence="19">Endomembrane system</location>
        <topology evidence="19">Single-pass membrane protein</topology>
    </subcellularLocation>
</comment>
<dbReference type="Pfam" id="PF13410">
    <property type="entry name" value="GST_C_2"/>
    <property type="match status" value="1"/>
</dbReference>
<feature type="compositionally biased region" description="Basic and acidic residues" evidence="20">
    <location>
        <begin position="477"/>
        <end position="493"/>
    </location>
</feature>
<dbReference type="PANTHER" id="PTHR12782:SF5">
    <property type="entry name" value="PROSTAGLANDIN E SYNTHASE 2"/>
    <property type="match status" value="1"/>
</dbReference>
<keyword evidence="6" id="KW-0644">Prostaglandin metabolism</keyword>
<feature type="domain" description="GST N-terminal" evidence="21">
    <location>
        <begin position="97"/>
        <end position="181"/>
    </location>
</feature>
<evidence type="ECO:0000256" key="1">
    <source>
        <dbReference type="ARBA" id="ARBA00002549"/>
    </source>
</evidence>
<evidence type="ECO:0000256" key="16">
    <source>
        <dbReference type="ARBA" id="ARBA00023930"/>
    </source>
</evidence>
<feature type="region of interest" description="Disordered" evidence="20">
    <location>
        <begin position="747"/>
        <end position="821"/>
    </location>
</feature>
<dbReference type="InterPro" id="IPR034335">
    <property type="entry name" value="PGES2_C"/>
</dbReference>
<evidence type="ECO:0000256" key="15">
    <source>
        <dbReference type="ARBA" id="ARBA00023235"/>
    </source>
</evidence>
<evidence type="ECO:0000256" key="6">
    <source>
        <dbReference type="ARBA" id="ARBA00022501"/>
    </source>
</evidence>
<dbReference type="PROSITE" id="PS00195">
    <property type="entry name" value="GLUTAREDOXIN_1"/>
    <property type="match status" value="1"/>
</dbReference>